<evidence type="ECO:0000313" key="1">
    <source>
        <dbReference type="EMBL" id="MFC4535084.1"/>
    </source>
</evidence>
<dbReference type="Proteomes" id="UP001596004">
    <property type="component" value="Unassembled WGS sequence"/>
</dbReference>
<evidence type="ECO:0000313" key="2">
    <source>
        <dbReference type="Proteomes" id="UP001596004"/>
    </source>
</evidence>
<dbReference type="InterPro" id="IPR029058">
    <property type="entry name" value="AB_hydrolase_fold"/>
</dbReference>
<keyword evidence="1" id="KW-0378">Hydrolase</keyword>
<proteinExistence type="predicted"/>
<name>A0ABV9CRC2_9ACTN</name>
<dbReference type="Pfam" id="PF06821">
    <property type="entry name" value="Ser_hydrolase"/>
    <property type="match status" value="1"/>
</dbReference>
<comment type="caution">
    <text evidence="1">The sequence shown here is derived from an EMBL/GenBank/DDBJ whole genome shotgun (WGS) entry which is preliminary data.</text>
</comment>
<accession>A0ABV9CRC2</accession>
<dbReference type="RefSeq" id="WP_380846991.1">
    <property type="nucleotide sequence ID" value="NZ_JBHSFP010000028.1"/>
</dbReference>
<dbReference type="Gene3D" id="3.40.50.1820">
    <property type="entry name" value="alpha/beta hydrolase"/>
    <property type="match status" value="1"/>
</dbReference>
<dbReference type="EMBL" id="JBHSFP010000028">
    <property type="protein sequence ID" value="MFC4535084.1"/>
    <property type="molecule type" value="Genomic_DNA"/>
</dbReference>
<protein>
    <submittedName>
        <fullName evidence="1">RBBP9/YdeN family alpha/beta hydrolase</fullName>
    </submittedName>
</protein>
<reference evidence="2" key="1">
    <citation type="journal article" date="2019" name="Int. J. Syst. Evol. Microbiol.">
        <title>The Global Catalogue of Microorganisms (GCM) 10K type strain sequencing project: providing services to taxonomists for standard genome sequencing and annotation.</title>
        <authorList>
            <consortium name="The Broad Institute Genomics Platform"/>
            <consortium name="The Broad Institute Genome Sequencing Center for Infectious Disease"/>
            <person name="Wu L."/>
            <person name="Ma J."/>
        </authorList>
    </citation>
    <scope>NUCLEOTIDE SEQUENCE [LARGE SCALE GENOMIC DNA]</scope>
    <source>
        <strain evidence="2">CGMCC 4.7132</strain>
    </source>
</reference>
<dbReference type="InterPro" id="IPR010662">
    <property type="entry name" value="RBBP9/YdeN"/>
</dbReference>
<sequence>MEVTHGPGPALVFLAGIDNSGPGHWQAMWHARVPGGVWVEHTSWDAPVRDVWVRELDEALRATEGPKVLVAHSLGCTLVTEWAAEHKNEEVAGALLVAVPDVHGPGFPAQAVGFDAPKHRRLPFKTVVVASEDDPYGSVEHAADVAGIIGADLVTIGRRGHINADSGLGDWPEGWALLTRSFTG</sequence>
<organism evidence="1 2">
    <name type="scientific">Sphaerisporangium dianthi</name>
    <dbReference type="NCBI Taxonomy" id="1436120"/>
    <lineage>
        <taxon>Bacteria</taxon>
        <taxon>Bacillati</taxon>
        <taxon>Actinomycetota</taxon>
        <taxon>Actinomycetes</taxon>
        <taxon>Streptosporangiales</taxon>
        <taxon>Streptosporangiaceae</taxon>
        <taxon>Sphaerisporangium</taxon>
    </lineage>
</organism>
<dbReference type="SUPFAM" id="SSF53474">
    <property type="entry name" value="alpha/beta-Hydrolases"/>
    <property type="match status" value="1"/>
</dbReference>
<keyword evidence="2" id="KW-1185">Reference proteome</keyword>
<gene>
    <name evidence="1" type="ORF">ACFO60_30350</name>
</gene>
<dbReference type="GO" id="GO:0016787">
    <property type="term" value="F:hydrolase activity"/>
    <property type="evidence" value="ECO:0007669"/>
    <property type="project" value="UniProtKB-KW"/>
</dbReference>